<evidence type="ECO:0000313" key="1">
    <source>
        <dbReference type="EMBL" id="CAD8847485.1"/>
    </source>
</evidence>
<protein>
    <submittedName>
        <fullName evidence="2">Uncharacterized protein</fullName>
    </submittedName>
</protein>
<dbReference type="Pfam" id="PF14769">
    <property type="entry name" value="CLAMP"/>
    <property type="match status" value="1"/>
</dbReference>
<reference evidence="2" key="1">
    <citation type="submission" date="2021-01" db="EMBL/GenBank/DDBJ databases">
        <authorList>
            <person name="Corre E."/>
            <person name="Pelletier E."/>
            <person name="Niang G."/>
            <person name="Scheremetjew M."/>
            <person name="Finn R."/>
            <person name="Kale V."/>
            <person name="Holt S."/>
            <person name="Cochrane G."/>
            <person name="Meng A."/>
            <person name="Brown T."/>
            <person name="Cohen L."/>
        </authorList>
    </citation>
    <scope>NUCLEOTIDE SEQUENCE</scope>
</reference>
<gene>
    <name evidence="1" type="ORF">NSCI0253_LOCUS21835</name>
    <name evidence="2" type="ORF">NSCI0253_LOCUS21836</name>
</gene>
<dbReference type="PANTHER" id="PTHR28457">
    <property type="entry name" value="COILED-COIL DOMAIN-CONTAINING PROTEIN 189"/>
    <property type="match status" value="1"/>
</dbReference>
<sequence length="255" mass="28924">MLMAPFTVSPLFLTFSDVSEEDLAIMAVAKTRREIKNVLKKCMNIDQSPGFRTEILVDFHYHNYAFCISRQLCPQKISTFLSAMRVVLKESISQRLTVDGAFDVLKECLLKHGVERPPHSVGVFPFEDVKVLLEYAHQTLFRHYRLYMYVYSPQSDLDFWVANADVCCPLPLPRLPPLLSEDAVDPQTVPELAVYFPPSPVPSESPLVQELAARVPAEDSAVIKRKIEEGTKALMEKFEMKLNEQDARFAAALSK</sequence>
<dbReference type="InterPro" id="IPR032727">
    <property type="entry name" value="CLAMP"/>
</dbReference>
<dbReference type="PANTHER" id="PTHR28457:SF1">
    <property type="entry name" value="CILIA- AND FLAGELLA-ASSOCIATED PROTEIN 119"/>
    <property type="match status" value="1"/>
</dbReference>
<dbReference type="EMBL" id="HBFQ01030984">
    <property type="protein sequence ID" value="CAD8847485.1"/>
    <property type="molecule type" value="Transcribed_RNA"/>
</dbReference>
<name>A0A6T8ZB00_NOCSC</name>
<organism evidence="2">
    <name type="scientific">Noctiluca scintillans</name>
    <name type="common">Sea sparkle</name>
    <name type="synonym">Red tide dinoflagellate</name>
    <dbReference type="NCBI Taxonomy" id="2966"/>
    <lineage>
        <taxon>Eukaryota</taxon>
        <taxon>Sar</taxon>
        <taxon>Alveolata</taxon>
        <taxon>Dinophyceae</taxon>
        <taxon>Noctilucales</taxon>
        <taxon>Noctilucaceae</taxon>
        <taxon>Noctiluca</taxon>
    </lineage>
</organism>
<accession>A0A6T8ZB00</accession>
<dbReference type="EMBL" id="HBFQ01030985">
    <property type="protein sequence ID" value="CAD8847486.1"/>
    <property type="molecule type" value="Transcribed_RNA"/>
</dbReference>
<evidence type="ECO:0000313" key="2">
    <source>
        <dbReference type="EMBL" id="CAD8847486.1"/>
    </source>
</evidence>
<dbReference type="AlphaFoldDB" id="A0A6T8ZB00"/>
<proteinExistence type="predicted"/>